<feature type="compositionally biased region" description="Gly residues" evidence="1">
    <location>
        <begin position="198"/>
        <end position="208"/>
    </location>
</feature>
<feature type="compositionally biased region" description="Low complexity" evidence="1">
    <location>
        <begin position="180"/>
        <end position="197"/>
    </location>
</feature>
<evidence type="ECO:0000256" key="2">
    <source>
        <dbReference type="SAM" id="SignalP"/>
    </source>
</evidence>
<accession>A0A5N8WMQ1</accession>
<protein>
    <recommendedName>
        <fullName evidence="5">Secreted protein</fullName>
    </recommendedName>
</protein>
<dbReference type="AlphaFoldDB" id="A0A5N8WMQ1"/>
<reference evidence="3 4" key="1">
    <citation type="submission" date="2019-09" db="EMBL/GenBank/DDBJ databases">
        <authorList>
            <person name="Duangmal K."/>
            <person name="Teo W.F.A."/>
            <person name="Lipun K."/>
        </authorList>
    </citation>
    <scope>NUCLEOTIDE SEQUENCE [LARGE SCALE GENOMIC DNA]</scope>
    <source>
        <strain evidence="3 4">K1PN6</strain>
    </source>
</reference>
<name>A0A5N8WMQ1_9ACTN</name>
<sequence length="311" mass="30004">MSRALPKYHKRRVFMIGGAAAVVLSGAVIAGSALAGETSQSNDGASANASPGTISCPAVEGSLPEIPASAQAEVDSNLALLDTQIQEANQRLVDTVGQGGANFVQNAILGPLEDKRVAALNRIETAIGRAAEKPEGLEALATCTLDAAGGAAAGEEAGAGGDAAAEPGGAAGDAAGGDAAGEAGDAGNAGGAADAGDAAGGGAADAGDAAGGGAAGTINCPAVEGSLPEIPASAQAEVDSNLALLDTQIQEANQRLVDTVGQGGANFVQNAILGPLEDKRVAALNRIETAIGRAAEKPEGLEALAACELNQ</sequence>
<evidence type="ECO:0000313" key="3">
    <source>
        <dbReference type="EMBL" id="MPY48713.1"/>
    </source>
</evidence>
<feature type="region of interest" description="Disordered" evidence="1">
    <location>
        <begin position="153"/>
        <end position="208"/>
    </location>
</feature>
<evidence type="ECO:0000313" key="4">
    <source>
        <dbReference type="Proteomes" id="UP000373149"/>
    </source>
</evidence>
<evidence type="ECO:0000256" key="1">
    <source>
        <dbReference type="SAM" id="MobiDB-lite"/>
    </source>
</evidence>
<feature type="signal peptide" evidence="2">
    <location>
        <begin position="1"/>
        <end position="35"/>
    </location>
</feature>
<dbReference type="Proteomes" id="UP000373149">
    <property type="component" value="Unassembled WGS sequence"/>
</dbReference>
<feature type="chain" id="PRO_5024360118" description="Secreted protein" evidence="2">
    <location>
        <begin position="36"/>
        <end position="311"/>
    </location>
</feature>
<feature type="compositionally biased region" description="Low complexity" evidence="1">
    <location>
        <begin position="153"/>
        <end position="168"/>
    </location>
</feature>
<dbReference type="RefSeq" id="WP_152860849.1">
    <property type="nucleotide sequence ID" value="NZ_VMNX01000021.1"/>
</dbReference>
<gene>
    <name evidence="3" type="ORF">FPZ41_09090</name>
</gene>
<keyword evidence="4" id="KW-1185">Reference proteome</keyword>
<feature type="compositionally biased region" description="Gly residues" evidence="1">
    <location>
        <begin position="169"/>
        <end position="179"/>
    </location>
</feature>
<keyword evidence="2" id="KW-0732">Signal</keyword>
<comment type="caution">
    <text evidence="3">The sequence shown here is derived from an EMBL/GenBank/DDBJ whole genome shotgun (WGS) entry which is preliminary data.</text>
</comment>
<proteinExistence type="predicted"/>
<organism evidence="3 4">
    <name type="scientific">Streptomyces acidicola</name>
    <dbReference type="NCBI Taxonomy" id="2596892"/>
    <lineage>
        <taxon>Bacteria</taxon>
        <taxon>Bacillati</taxon>
        <taxon>Actinomycetota</taxon>
        <taxon>Actinomycetes</taxon>
        <taxon>Kitasatosporales</taxon>
        <taxon>Streptomycetaceae</taxon>
        <taxon>Streptomyces</taxon>
    </lineage>
</organism>
<dbReference type="EMBL" id="VMNX01000021">
    <property type="protein sequence ID" value="MPY48713.1"/>
    <property type="molecule type" value="Genomic_DNA"/>
</dbReference>
<evidence type="ECO:0008006" key="5">
    <source>
        <dbReference type="Google" id="ProtNLM"/>
    </source>
</evidence>